<sequence>MIYVSLMFTIRRKLATGETGEEGGGERGLAACCIAGAAIRRDEYVRSHSSAGRGAATRQDVARRPTPDDIDFVPPPAAPHAPALSIRPRVLSSRAYGHLRQKLRLNDMTPQLKMPTGRQRAASRRRALMNPATESHSVEIATAPPRCPRPRRWKK</sequence>
<organism evidence="2 3">
    <name type="scientific">Leptosia nina</name>
    <dbReference type="NCBI Taxonomy" id="320188"/>
    <lineage>
        <taxon>Eukaryota</taxon>
        <taxon>Metazoa</taxon>
        <taxon>Ecdysozoa</taxon>
        <taxon>Arthropoda</taxon>
        <taxon>Hexapoda</taxon>
        <taxon>Insecta</taxon>
        <taxon>Pterygota</taxon>
        <taxon>Neoptera</taxon>
        <taxon>Endopterygota</taxon>
        <taxon>Lepidoptera</taxon>
        <taxon>Glossata</taxon>
        <taxon>Ditrysia</taxon>
        <taxon>Papilionoidea</taxon>
        <taxon>Pieridae</taxon>
        <taxon>Pierinae</taxon>
        <taxon>Leptosia</taxon>
    </lineage>
</organism>
<evidence type="ECO:0000313" key="2">
    <source>
        <dbReference type="EMBL" id="CAK1542991.1"/>
    </source>
</evidence>
<evidence type="ECO:0000313" key="3">
    <source>
        <dbReference type="Proteomes" id="UP001497472"/>
    </source>
</evidence>
<keyword evidence="3" id="KW-1185">Reference proteome</keyword>
<proteinExistence type="predicted"/>
<feature type="region of interest" description="Disordered" evidence="1">
    <location>
        <begin position="105"/>
        <end position="155"/>
    </location>
</feature>
<evidence type="ECO:0000256" key="1">
    <source>
        <dbReference type="SAM" id="MobiDB-lite"/>
    </source>
</evidence>
<name>A0AAV1J3L1_9NEOP</name>
<accession>A0AAV1J3L1</accession>
<dbReference type="AlphaFoldDB" id="A0AAV1J3L1"/>
<dbReference type="EMBL" id="CAVLEF010000004">
    <property type="protein sequence ID" value="CAK1542991.1"/>
    <property type="molecule type" value="Genomic_DNA"/>
</dbReference>
<feature type="region of interest" description="Disordered" evidence="1">
    <location>
        <begin position="45"/>
        <end position="84"/>
    </location>
</feature>
<dbReference type="Proteomes" id="UP001497472">
    <property type="component" value="Unassembled WGS sequence"/>
</dbReference>
<reference evidence="2 3" key="1">
    <citation type="submission" date="2023-11" db="EMBL/GenBank/DDBJ databases">
        <authorList>
            <person name="Okamura Y."/>
        </authorList>
    </citation>
    <scope>NUCLEOTIDE SEQUENCE [LARGE SCALE GENOMIC DNA]</scope>
</reference>
<protein>
    <submittedName>
        <fullName evidence="2">Uncharacterized protein</fullName>
    </submittedName>
</protein>
<gene>
    <name evidence="2" type="ORF">LNINA_LOCUS2833</name>
</gene>
<comment type="caution">
    <text evidence="2">The sequence shown here is derived from an EMBL/GenBank/DDBJ whole genome shotgun (WGS) entry which is preliminary data.</text>
</comment>